<dbReference type="EMBL" id="CACRXK020001302">
    <property type="protein sequence ID" value="CAB3988286.1"/>
    <property type="molecule type" value="Genomic_DNA"/>
</dbReference>
<dbReference type="GO" id="GO:0046872">
    <property type="term" value="F:metal ion binding"/>
    <property type="evidence" value="ECO:0007669"/>
    <property type="project" value="UniProtKB-KW"/>
</dbReference>
<evidence type="ECO:0000256" key="2">
    <source>
        <dbReference type="ARBA" id="ARBA00004922"/>
    </source>
</evidence>
<comment type="caution">
    <text evidence="8">The sequence shown here is derived from an EMBL/GenBank/DDBJ whole genome shotgun (WGS) entry which is preliminary data.</text>
</comment>
<dbReference type="GO" id="GO:0006493">
    <property type="term" value="P:protein O-linked glycosylation"/>
    <property type="evidence" value="ECO:0007669"/>
    <property type="project" value="TreeGrafter"/>
</dbReference>
<dbReference type="InterPro" id="IPR029044">
    <property type="entry name" value="Nucleotide-diphossugar_trans"/>
</dbReference>
<evidence type="ECO:0000313" key="9">
    <source>
        <dbReference type="Proteomes" id="UP001152795"/>
    </source>
</evidence>
<reference evidence="8" key="1">
    <citation type="submission" date="2020-04" db="EMBL/GenBank/DDBJ databases">
        <authorList>
            <person name="Alioto T."/>
            <person name="Alioto T."/>
            <person name="Gomez Garrido J."/>
        </authorList>
    </citation>
    <scope>NUCLEOTIDE SEQUENCE</scope>
    <source>
        <strain evidence="8">A484AB</strain>
    </source>
</reference>
<evidence type="ECO:0000313" key="8">
    <source>
        <dbReference type="EMBL" id="CAB3988286.1"/>
    </source>
</evidence>
<keyword evidence="7" id="KW-0464">Manganese</keyword>
<keyword evidence="3" id="KW-0328">Glycosyltransferase</keyword>
<evidence type="ECO:0000256" key="5">
    <source>
        <dbReference type="ARBA" id="ARBA00022723"/>
    </source>
</evidence>
<gene>
    <name evidence="8" type="ORF">PACLA_8A008476</name>
</gene>
<dbReference type="GO" id="GO:0004653">
    <property type="term" value="F:polypeptide N-acetylgalactosaminyltransferase activity"/>
    <property type="evidence" value="ECO:0007669"/>
    <property type="project" value="TreeGrafter"/>
</dbReference>
<sequence length="174" mass="20398">MVRFTPKRICRNTAIIFIIVVMYFWLSFDGENQIEYSDDLKAKTLLINDFWVPEKRLVKVYRPGDGGRPVYSSASEEKLKQQQSYVEYGFNQFISDKISLNRTLPDTRPKQCKYRRYYTKLLKASVVIIFHNEGWSTLMRTVNSVVNRSPPSMLKEIVLVDDFSNKGNSLKYSE</sequence>
<evidence type="ECO:0000256" key="1">
    <source>
        <dbReference type="ARBA" id="ARBA00001936"/>
    </source>
</evidence>
<evidence type="ECO:0000256" key="3">
    <source>
        <dbReference type="ARBA" id="ARBA00022676"/>
    </source>
</evidence>
<dbReference type="Gene3D" id="3.90.550.10">
    <property type="entry name" value="Spore Coat Polysaccharide Biosynthesis Protein SpsA, Chain A"/>
    <property type="match status" value="1"/>
</dbReference>
<dbReference type="SUPFAM" id="SSF53448">
    <property type="entry name" value="Nucleotide-diphospho-sugar transferases"/>
    <property type="match status" value="1"/>
</dbReference>
<dbReference type="Pfam" id="PF00535">
    <property type="entry name" value="Glycos_transf_2"/>
    <property type="match status" value="1"/>
</dbReference>
<evidence type="ECO:0000256" key="4">
    <source>
        <dbReference type="ARBA" id="ARBA00022679"/>
    </source>
</evidence>
<dbReference type="OrthoDB" id="6119243at2759"/>
<dbReference type="AlphaFoldDB" id="A0A7D9DMJ3"/>
<accession>A0A7D9DMJ3</accession>
<keyword evidence="6" id="KW-1015">Disulfide bond</keyword>
<dbReference type="PANTHER" id="PTHR11675:SF68">
    <property type="entry name" value="N-ACETYLGALACTOSAMINYLTRANSFERASE 7"/>
    <property type="match status" value="1"/>
</dbReference>
<keyword evidence="9" id="KW-1185">Reference proteome</keyword>
<dbReference type="Proteomes" id="UP001152795">
    <property type="component" value="Unassembled WGS sequence"/>
</dbReference>
<organism evidence="8 9">
    <name type="scientific">Paramuricea clavata</name>
    <name type="common">Red gorgonian</name>
    <name type="synonym">Violescent sea-whip</name>
    <dbReference type="NCBI Taxonomy" id="317549"/>
    <lineage>
        <taxon>Eukaryota</taxon>
        <taxon>Metazoa</taxon>
        <taxon>Cnidaria</taxon>
        <taxon>Anthozoa</taxon>
        <taxon>Octocorallia</taxon>
        <taxon>Malacalcyonacea</taxon>
        <taxon>Plexauridae</taxon>
        <taxon>Paramuricea</taxon>
    </lineage>
</organism>
<evidence type="ECO:0000256" key="6">
    <source>
        <dbReference type="ARBA" id="ARBA00023157"/>
    </source>
</evidence>
<dbReference type="GO" id="GO:0005794">
    <property type="term" value="C:Golgi apparatus"/>
    <property type="evidence" value="ECO:0007669"/>
    <property type="project" value="TreeGrafter"/>
</dbReference>
<evidence type="ECO:0000256" key="7">
    <source>
        <dbReference type="ARBA" id="ARBA00023211"/>
    </source>
</evidence>
<dbReference type="InterPro" id="IPR001173">
    <property type="entry name" value="Glyco_trans_2-like"/>
</dbReference>
<keyword evidence="5" id="KW-0479">Metal-binding</keyword>
<name>A0A7D9DMJ3_PARCT</name>
<keyword evidence="4" id="KW-0808">Transferase</keyword>
<dbReference type="PANTHER" id="PTHR11675">
    <property type="entry name" value="N-ACETYLGALACTOSAMINYLTRANSFERASE"/>
    <property type="match status" value="1"/>
</dbReference>
<comment type="cofactor">
    <cofactor evidence="1">
        <name>Mn(2+)</name>
        <dbReference type="ChEBI" id="CHEBI:29035"/>
    </cofactor>
</comment>
<protein>
    <submittedName>
        <fullName evidence="8">Polypeptide N-acetylgalactosaminyltransferase 10, partial</fullName>
    </submittedName>
</protein>
<proteinExistence type="predicted"/>
<comment type="pathway">
    <text evidence="2">Protein modification; protein glycosylation.</text>
</comment>